<dbReference type="Proteomes" id="UP001165369">
    <property type="component" value="Unassembled WGS sequence"/>
</dbReference>
<keyword evidence="3" id="KW-1185">Reference proteome</keyword>
<comment type="caution">
    <text evidence="2">The sequence shown here is derived from an EMBL/GenBank/DDBJ whole genome shotgun (WGS) entry which is preliminary data.</text>
</comment>
<gene>
    <name evidence="2" type="ORF">M8009_00535</name>
</gene>
<sequence length="102" mass="11416">MNHDASIYRVEDPATGEWVTLKELASRHRIPYPTVQRRNREGKTGTALVKKPDPRYQVGGRNSKTGGIRQPVPSRQQIAQEVLSTPDGRLASTLFRNYGKSA</sequence>
<accession>A0ABT0SWH5</accession>
<protein>
    <submittedName>
        <fullName evidence="2">Uncharacterized protein</fullName>
    </submittedName>
</protein>
<reference evidence="2" key="1">
    <citation type="submission" date="2022-05" db="EMBL/GenBank/DDBJ databases">
        <title>Halomonas geminus sp. nov. and Halomonas llamarensis sp. nov. isolated from high-altitude salars of the Atacama Desert.</title>
        <authorList>
            <person name="Hintersatz C."/>
            <person name="Rojas L.A."/>
            <person name="Wei T.-S."/>
            <person name="Kutschke S."/>
            <person name="Lehmann F."/>
            <person name="Jain R."/>
            <person name="Pollmann K."/>
        </authorList>
    </citation>
    <scope>NUCLEOTIDE SEQUENCE</scope>
    <source>
        <strain evidence="2">ATCH28</strain>
    </source>
</reference>
<name>A0ABT0SWH5_9GAMM</name>
<proteinExistence type="predicted"/>
<evidence type="ECO:0000256" key="1">
    <source>
        <dbReference type="SAM" id="MobiDB-lite"/>
    </source>
</evidence>
<evidence type="ECO:0000313" key="2">
    <source>
        <dbReference type="EMBL" id="MCL7938789.1"/>
    </source>
</evidence>
<dbReference type="RefSeq" id="WP_250058813.1">
    <property type="nucleotide sequence ID" value="NZ_JAMJPK010000001.1"/>
</dbReference>
<dbReference type="EMBL" id="JAMJPK010000001">
    <property type="protein sequence ID" value="MCL7938789.1"/>
    <property type="molecule type" value="Genomic_DNA"/>
</dbReference>
<feature type="region of interest" description="Disordered" evidence="1">
    <location>
        <begin position="35"/>
        <end position="74"/>
    </location>
</feature>
<evidence type="ECO:0000313" key="3">
    <source>
        <dbReference type="Proteomes" id="UP001165369"/>
    </source>
</evidence>
<organism evidence="2 3">
    <name type="scientific">Halomonas gemina</name>
    <dbReference type="NCBI Taxonomy" id="2945105"/>
    <lineage>
        <taxon>Bacteria</taxon>
        <taxon>Pseudomonadati</taxon>
        <taxon>Pseudomonadota</taxon>
        <taxon>Gammaproteobacteria</taxon>
        <taxon>Oceanospirillales</taxon>
        <taxon>Halomonadaceae</taxon>
        <taxon>Halomonas</taxon>
    </lineage>
</organism>